<dbReference type="GO" id="GO:0008270">
    <property type="term" value="F:zinc ion binding"/>
    <property type="evidence" value="ECO:0007669"/>
    <property type="project" value="UniProtKB-KW"/>
</dbReference>
<feature type="region of interest" description="Disordered" evidence="3">
    <location>
        <begin position="387"/>
        <end position="525"/>
    </location>
</feature>
<feature type="region of interest" description="Disordered" evidence="3">
    <location>
        <begin position="1068"/>
        <end position="1088"/>
    </location>
</feature>
<gene>
    <name evidence="5" type="ORF">scyTo_0009492</name>
</gene>
<dbReference type="InterPro" id="IPR013087">
    <property type="entry name" value="Znf_C2H2_type"/>
</dbReference>
<feature type="compositionally biased region" description="Polar residues" evidence="3">
    <location>
        <begin position="412"/>
        <end position="449"/>
    </location>
</feature>
<keyword evidence="1" id="KW-0862">Zinc</keyword>
<dbReference type="PROSITE" id="PS50082">
    <property type="entry name" value="WD_REPEATS_2"/>
    <property type="match status" value="1"/>
</dbReference>
<feature type="region of interest" description="Disordered" evidence="3">
    <location>
        <begin position="1394"/>
        <end position="1422"/>
    </location>
</feature>
<accession>A0A401NN18</accession>
<feature type="compositionally biased region" description="Basic and acidic residues" evidence="3">
    <location>
        <begin position="450"/>
        <end position="506"/>
    </location>
</feature>
<keyword evidence="1" id="KW-0863">Zinc-finger</keyword>
<dbReference type="Proteomes" id="UP000288216">
    <property type="component" value="Unassembled WGS sequence"/>
</dbReference>
<dbReference type="OMA" id="ILCDIVY"/>
<feature type="compositionally biased region" description="Basic and acidic residues" evidence="3">
    <location>
        <begin position="1262"/>
        <end position="1277"/>
    </location>
</feature>
<reference evidence="5 6" key="1">
    <citation type="journal article" date="2018" name="Nat. Ecol. Evol.">
        <title>Shark genomes provide insights into elasmobranch evolution and the origin of vertebrates.</title>
        <authorList>
            <person name="Hara Y"/>
            <person name="Yamaguchi K"/>
            <person name="Onimaru K"/>
            <person name="Kadota M"/>
            <person name="Koyanagi M"/>
            <person name="Keeley SD"/>
            <person name="Tatsumi K"/>
            <person name="Tanaka K"/>
            <person name="Motone F"/>
            <person name="Kageyama Y"/>
            <person name="Nozu R"/>
            <person name="Adachi N"/>
            <person name="Nishimura O"/>
            <person name="Nakagawa R"/>
            <person name="Tanegashima C"/>
            <person name="Kiyatake I"/>
            <person name="Matsumoto R"/>
            <person name="Murakumo K"/>
            <person name="Nishida K"/>
            <person name="Terakita A"/>
            <person name="Kuratani S"/>
            <person name="Sato K"/>
            <person name="Hyodo S Kuraku.S."/>
        </authorList>
    </citation>
    <scope>NUCLEOTIDE SEQUENCE [LARGE SCALE GENOMIC DNA]</scope>
</reference>
<feature type="region of interest" description="Disordered" evidence="3">
    <location>
        <begin position="117"/>
        <end position="173"/>
    </location>
</feature>
<sequence length="1836" mass="204084">MSCDSRFELTAVKFSIMGKERKCILCHSTYSSKTEMDEHMRSMLHHRELENLKGRDCKHECRICRVTVVGLSAYAKHISSQLHKEKVDTQEREENQKDDGKDEEYFDKELVQLIRQRKEQKGKNDASTPGNQATDNDDRRYRRTREDRQAYPEPEHKYNQSPWHHENEKLDRKWSKGKAYKLNKMDSRSARDWHAWEKAQSWRRPTDSRGDSANMWNLNDYSFQDYGMDFTTDDVPNEGMLSFMQKGNTPSKDDQSGGKSLSPSRDKRYRWAPYRSLKPAELPVAAKDPGTRSKSSDDSRSGCPMHQPKDLETQNESSVASLPEKVSEEPNDCSSSLIQQGSTSENENKAMDKGESQDPVRLRTKLFPPPELSLCALIPNSKSHLRENKPLCRTERGKSLSTPTLDGEHPDVSSNAVFQPNSAPNASGAQRSTQTTRSLTVQPSLTRPNNDSKYHVDSSLSEELRRAREALRCSQSEHKQHRQAEAAKYDQRESCRQTTEGNKENWKNSNNKTSHKSQPTAADRSQMKEALLGCREMTEEEFTDIAEEIKLATYVDSAGTCSGQGQQSSDTVKRQMAVLCTQHAVNSELSTTKSDYKAFCASESGVQSPTTFSFTMLETKSDNEIQSAVHSKTIDNCSSDSELQNEGAQSSSHLLTELNKLGLPTSVQRDLTRHINAKSRPGTHAHEPNLNIARRIRSIGSQRKSESEKESGLKPTLRQLLNVSRRHVNWDQVIQQVAKKKQELGKGLPRFGIEMVPSVQTGLDALELDEDENLSSLEGFQWEGISIAPTGTIRKRSLSESSVVTDRRSIYSLFGDELKDLEGYKGNECAPSIPNSRLPPIPPGPNSSACQAKSATCDSPAFSKAFQFGSIRNSSLPDTSSSTQEPHSVKTERDSNSPLPFESISTQSNRLGKKCLIPTSDGSCGQSTLEADESKVFAQQSSSAAVQGLNAADGATDSSYTSGGELNDTQTLGKKRRATAWVRTQHVGHLIPERCQLDQLLSISLREDELNKTLQGLDGNLLQARAALQATYIEVQKLLVLKQQITLEMSTLRGKRIEILQGLQESYDPTGERLPVSSATESNRSKLHGDATELTFQTPFPLPLLNNSSPSPSSTLQPHTNVKIAPAFRSPVENALPTKPDTSIKQEPISPKRTEGNVKDPWMPSDRFHDTSGTQSKGETRPTGFPIITLPLSLQHLAEGFAPLDPGGMHVAADRSRGGPDEALSGAPPAFTLRPGGETGEPQQKKVFAVPKKCDPVTASRCQKDSSFPEKDLKSRASEQLVESSLTPSESKGQKKKKKFRKKKSPRVEEAGENSDTEQDNKHCRPTRKLKTKRIPKEKVTTSICQEPEGTSVPKEKGRAKGESEMASVCTDSDFSVELVEVTKPKLEVVAIESLESADEQPDSPSKREHLIPSRCTTDPPKAGYNEVTSTSEMGASCANVIAKSVAETQTPGSSLKGSRNTSELSSDGVDEDDPTEGTFEGHRAAVNSMLIDNSHLYTCSADKTVRVYNLMSRKCVGIFEGHNTKVNCFVIVHGQRKTPCLYTGSSDHTVRCYDVKSKMQLDQFTVSDRVLSMHCRWRILYIGLANGTVFTFNLKNKKQLDVFDCHGPRAVSCLATAQEGSRRLLLVGSYDCTISVRDAKNGLLLRTLEGHTKTVLCMKVINDLVFSGSSDQSVHAHNIHTGELVRIYKGHNHAVTVVNILGKVMVTACLDKLVRVYELQSHDRLQVYGGHKDMVMCMVIHKSMIYTGCYDGSIQAVRLNLMQNFRCWWSGCNLIFGVLKHLKHHLLSDHNNPSLLTLKCRWRNCDAFFTVKNGSKQDAPKHLCQHAEEDSHLDP</sequence>
<feature type="region of interest" description="Disordered" evidence="3">
    <location>
        <begin position="873"/>
        <end position="905"/>
    </location>
</feature>
<evidence type="ECO:0000313" key="5">
    <source>
        <dbReference type="EMBL" id="GCB62260.1"/>
    </source>
</evidence>
<dbReference type="PANTHER" id="PTHR14435">
    <property type="entry name" value="ZINC FINGER PROTEIN 106"/>
    <property type="match status" value="1"/>
</dbReference>
<feature type="compositionally biased region" description="Basic and acidic residues" evidence="3">
    <location>
        <begin position="82"/>
        <end position="100"/>
    </location>
</feature>
<dbReference type="STRING" id="75743.A0A401NN18"/>
<feature type="region of interest" description="Disordered" evidence="3">
    <location>
        <begin position="237"/>
        <end position="361"/>
    </location>
</feature>
<evidence type="ECO:0000256" key="3">
    <source>
        <dbReference type="SAM" id="MobiDB-lite"/>
    </source>
</evidence>
<dbReference type="GO" id="GO:0003723">
    <property type="term" value="F:RNA binding"/>
    <property type="evidence" value="ECO:0007669"/>
    <property type="project" value="InterPro"/>
</dbReference>
<dbReference type="Pfam" id="PF00400">
    <property type="entry name" value="WD40"/>
    <property type="match status" value="5"/>
</dbReference>
<evidence type="ECO:0000313" key="6">
    <source>
        <dbReference type="Proteomes" id="UP000288216"/>
    </source>
</evidence>
<dbReference type="EMBL" id="BFAA01003884">
    <property type="protein sequence ID" value="GCB62260.1"/>
    <property type="molecule type" value="Genomic_DNA"/>
</dbReference>
<dbReference type="GO" id="GO:0005829">
    <property type="term" value="C:cytosol"/>
    <property type="evidence" value="ECO:0007669"/>
    <property type="project" value="TreeGrafter"/>
</dbReference>
<dbReference type="SMART" id="SM00355">
    <property type="entry name" value="ZnF_C2H2"/>
    <property type="match status" value="3"/>
</dbReference>
<dbReference type="SMART" id="SM00320">
    <property type="entry name" value="WD40"/>
    <property type="match status" value="6"/>
</dbReference>
<evidence type="ECO:0000256" key="2">
    <source>
        <dbReference type="PROSITE-ProRule" id="PRU00221"/>
    </source>
</evidence>
<name>A0A401NN18_SCYTO</name>
<dbReference type="GO" id="GO:0016020">
    <property type="term" value="C:membrane"/>
    <property type="evidence" value="ECO:0007669"/>
    <property type="project" value="TreeGrafter"/>
</dbReference>
<feature type="compositionally biased region" description="Basic residues" evidence="3">
    <location>
        <begin position="1294"/>
        <end position="1305"/>
    </location>
</feature>
<feature type="compositionally biased region" description="Basic and acidic residues" evidence="3">
    <location>
        <begin position="289"/>
        <end position="300"/>
    </location>
</feature>
<feature type="compositionally biased region" description="Basic and acidic residues" evidence="3">
    <location>
        <begin position="136"/>
        <end position="173"/>
    </location>
</feature>
<dbReference type="OrthoDB" id="10002522at2759"/>
<dbReference type="InterPro" id="IPR015943">
    <property type="entry name" value="WD40/YVTN_repeat-like_dom_sf"/>
</dbReference>
<feature type="compositionally biased region" description="Polar residues" evidence="3">
    <location>
        <begin position="332"/>
        <end position="345"/>
    </location>
</feature>
<feature type="compositionally biased region" description="Polar residues" evidence="3">
    <location>
        <begin position="1449"/>
        <end position="1466"/>
    </location>
</feature>
<feature type="compositionally biased region" description="Polar residues" evidence="3">
    <location>
        <begin position="507"/>
        <end position="520"/>
    </location>
</feature>
<dbReference type="FunFam" id="2.130.10.10:FF:000114">
    <property type="entry name" value="zinc finger protein 106 isoform X1"/>
    <property type="match status" value="1"/>
</dbReference>
<feature type="compositionally biased region" description="Polar residues" evidence="3">
    <location>
        <begin position="873"/>
        <end position="886"/>
    </location>
</feature>
<comment type="caution">
    <text evidence="5">The sequence shown here is derived from an EMBL/GenBank/DDBJ whole genome shotgun (WGS) entry which is preliminary data.</text>
</comment>
<dbReference type="CDD" id="cd00200">
    <property type="entry name" value="WD40"/>
    <property type="match status" value="1"/>
</dbReference>
<feature type="compositionally biased region" description="Basic and acidic residues" evidence="3">
    <location>
        <begin position="387"/>
        <end position="398"/>
    </location>
</feature>
<feature type="compositionally biased region" description="Basic and acidic residues" evidence="3">
    <location>
        <begin position="1354"/>
        <end position="1364"/>
    </location>
</feature>
<feature type="region of interest" description="Disordered" evidence="3">
    <location>
        <begin position="949"/>
        <end position="975"/>
    </location>
</feature>
<feature type="compositionally biased region" description="Basic residues" evidence="3">
    <location>
        <begin position="1324"/>
        <end position="1334"/>
    </location>
</feature>
<dbReference type="GO" id="GO:0017124">
    <property type="term" value="F:SH3 domain binding"/>
    <property type="evidence" value="ECO:0007669"/>
    <property type="project" value="TreeGrafter"/>
</dbReference>
<keyword evidence="1" id="KW-0479">Metal-binding</keyword>
<feature type="region of interest" description="Disordered" evidence="3">
    <location>
        <begin position="1449"/>
        <end position="1480"/>
    </location>
</feature>
<keyword evidence="6" id="KW-1185">Reference proteome</keyword>
<feature type="region of interest" description="Disordered" evidence="3">
    <location>
        <begin position="81"/>
        <end position="105"/>
    </location>
</feature>
<dbReference type="InterPro" id="IPR042622">
    <property type="entry name" value="Znf106"/>
</dbReference>
<evidence type="ECO:0000259" key="4">
    <source>
        <dbReference type="PROSITE" id="PS50157"/>
    </source>
</evidence>
<feature type="repeat" description="WD" evidence="2">
    <location>
        <begin position="1480"/>
        <end position="1519"/>
    </location>
</feature>
<feature type="region of interest" description="Disordered" evidence="3">
    <location>
        <begin position="1208"/>
        <end position="1369"/>
    </location>
</feature>
<dbReference type="PROSITE" id="PS50157">
    <property type="entry name" value="ZINC_FINGER_C2H2_2"/>
    <property type="match status" value="1"/>
</dbReference>
<feature type="domain" description="C2H2-type" evidence="4">
    <location>
        <begin position="21"/>
        <end position="50"/>
    </location>
</feature>
<dbReference type="PANTHER" id="PTHR14435:SF2">
    <property type="entry name" value="ZINC FINGER PROTEIN 106"/>
    <property type="match status" value="1"/>
</dbReference>
<feature type="region of interest" description="Disordered" evidence="3">
    <location>
        <begin position="831"/>
        <end position="853"/>
    </location>
</feature>
<feature type="region of interest" description="Disordered" evidence="3">
    <location>
        <begin position="1128"/>
        <end position="1183"/>
    </location>
</feature>
<dbReference type="PROSITE" id="PS00028">
    <property type="entry name" value="ZINC_FINGER_C2H2_1"/>
    <property type="match status" value="2"/>
</dbReference>
<feature type="compositionally biased region" description="Polar residues" evidence="3">
    <location>
        <begin position="1281"/>
        <end position="1291"/>
    </location>
</feature>
<dbReference type="SUPFAM" id="SSF50978">
    <property type="entry name" value="WD40 repeat-like"/>
    <property type="match status" value="1"/>
</dbReference>
<dbReference type="InterPro" id="IPR036322">
    <property type="entry name" value="WD40_repeat_dom_sf"/>
</dbReference>
<feature type="compositionally biased region" description="Polar residues" evidence="3">
    <location>
        <begin position="125"/>
        <end position="134"/>
    </location>
</feature>
<proteinExistence type="predicted"/>
<evidence type="ECO:0000256" key="1">
    <source>
        <dbReference type="PROSITE-ProRule" id="PRU00042"/>
    </source>
</evidence>
<feature type="compositionally biased region" description="Basic and acidic residues" evidence="3">
    <location>
        <begin position="346"/>
        <end position="361"/>
    </location>
</feature>
<dbReference type="GO" id="GO:0008286">
    <property type="term" value="P:insulin receptor signaling pathway"/>
    <property type="evidence" value="ECO:0007669"/>
    <property type="project" value="TreeGrafter"/>
</dbReference>
<keyword evidence="2" id="KW-0853">WD repeat</keyword>
<dbReference type="Gene3D" id="2.130.10.10">
    <property type="entry name" value="YVTN repeat-like/Quinoprotein amine dehydrogenase"/>
    <property type="match status" value="2"/>
</dbReference>
<organism evidence="5 6">
    <name type="scientific">Scyliorhinus torazame</name>
    <name type="common">Cloudy catshark</name>
    <name type="synonym">Catulus torazame</name>
    <dbReference type="NCBI Taxonomy" id="75743"/>
    <lineage>
        <taxon>Eukaryota</taxon>
        <taxon>Metazoa</taxon>
        <taxon>Chordata</taxon>
        <taxon>Craniata</taxon>
        <taxon>Vertebrata</taxon>
        <taxon>Chondrichthyes</taxon>
        <taxon>Elasmobranchii</taxon>
        <taxon>Galeomorphii</taxon>
        <taxon>Galeoidea</taxon>
        <taxon>Carcharhiniformes</taxon>
        <taxon>Scyliorhinidae</taxon>
        <taxon>Scyliorhinus</taxon>
    </lineage>
</organism>
<dbReference type="InterPro" id="IPR001680">
    <property type="entry name" value="WD40_rpt"/>
</dbReference>
<feature type="compositionally biased region" description="Polar residues" evidence="3">
    <location>
        <begin position="956"/>
        <end position="972"/>
    </location>
</feature>
<protein>
    <recommendedName>
        <fullName evidence="4">C2H2-type domain-containing protein</fullName>
    </recommendedName>
</protein>